<dbReference type="PANTHER" id="PTHR44191">
    <property type="entry name" value="TRANSCRIPTION FACTOR KUA1"/>
    <property type="match status" value="1"/>
</dbReference>
<dbReference type="PROSITE" id="PS50090">
    <property type="entry name" value="MYB_LIKE"/>
    <property type="match status" value="1"/>
</dbReference>
<keyword evidence="3" id="KW-0238">DNA-binding</keyword>
<protein>
    <submittedName>
        <fullName evidence="10">Myb domain protein</fullName>
    </submittedName>
</protein>
<keyword evidence="5" id="KW-0539">Nucleus</keyword>
<evidence type="ECO:0000256" key="5">
    <source>
        <dbReference type="ARBA" id="ARBA00023242"/>
    </source>
</evidence>
<feature type="region of interest" description="Disordered" evidence="6">
    <location>
        <begin position="328"/>
        <end position="385"/>
    </location>
</feature>
<gene>
    <name evidence="10" type="ORF">KFL_001370050</name>
</gene>
<dbReference type="InterPro" id="IPR017884">
    <property type="entry name" value="SANT_dom"/>
</dbReference>
<dbReference type="FunFam" id="1.10.10.60:FF:000009">
    <property type="entry name" value="transcription factor MYB1R1"/>
    <property type="match status" value="1"/>
</dbReference>
<dbReference type="NCBIfam" id="TIGR01557">
    <property type="entry name" value="myb_SHAQKYF"/>
    <property type="match status" value="1"/>
</dbReference>
<dbReference type="InterPro" id="IPR009057">
    <property type="entry name" value="Homeodomain-like_sf"/>
</dbReference>
<dbReference type="InterPro" id="IPR052245">
    <property type="entry name" value="Plant_Stress_Dev_TF"/>
</dbReference>
<dbReference type="InterPro" id="IPR006447">
    <property type="entry name" value="Myb_dom_plants"/>
</dbReference>
<feature type="compositionally biased region" description="Polar residues" evidence="6">
    <location>
        <begin position="373"/>
        <end position="382"/>
    </location>
</feature>
<dbReference type="OrthoDB" id="118550at2759"/>
<evidence type="ECO:0000259" key="8">
    <source>
        <dbReference type="PROSITE" id="PS51293"/>
    </source>
</evidence>
<feature type="domain" description="Myb-like" evidence="7">
    <location>
        <begin position="87"/>
        <end position="139"/>
    </location>
</feature>
<dbReference type="GO" id="GO:0003677">
    <property type="term" value="F:DNA binding"/>
    <property type="evidence" value="ECO:0007669"/>
    <property type="project" value="UniProtKB-KW"/>
</dbReference>
<sequence>MTRRCSHCAQQNHNSRTCPERGVRLFGVRIHDQGAGEMSESMRKSVSMGNLSNYSGATVDAADPGDEDRGNAAADGYLSDGLVHGARDRKRGIPWTEEEHRLFLLGLQKLGKGDWRGISRTYVQSRTPTQVASHAQKYFIRQSNMNKRKRRSSLFDLVTDLTPSISAPNLRSSASSDDIRSPGMPPLSPNPAAPSFGPPATFFDPTRKQSNFPLPSSSYPPPQFHFPNFPPPVSHGRLATSYSTPNHFPANIPFSPPNYISPGFGGSLVHPPMLARHSTYPQFPLPPVQMTSSNGMTNGMTSGLTRQQQMAAVTEMVRATSYERLHDLGGASNSEQRTEVTKPIPHKASPSHPPPQPQPPHELDEKLRDADPTAQQASQHSFASPPFHNFSHLPWFSMGPFAYGMMQNGLSGAVNQTSSKVCRPTASHPSAPLDIPGCSGRGEDAQAPGEGASPSLLEPSPLSARLLGEGPLRHSAFQSKLSYKNGGMSNGDGNSVIGVV</sequence>
<evidence type="ECO:0000313" key="10">
    <source>
        <dbReference type="EMBL" id="GAQ83135.1"/>
    </source>
</evidence>
<feature type="region of interest" description="Disordered" evidence="6">
    <location>
        <begin position="421"/>
        <end position="458"/>
    </location>
</feature>
<dbReference type="AlphaFoldDB" id="A0A1Y1HWX0"/>
<evidence type="ECO:0000259" key="9">
    <source>
        <dbReference type="PROSITE" id="PS51294"/>
    </source>
</evidence>
<dbReference type="PROSITE" id="PS51294">
    <property type="entry name" value="HTH_MYB"/>
    <property type="match status" value="1"/>
</dbReference>
<dbReference type="PROSITE" id="PS51293">
    <property type="entry name" value="SANT"/>
    <property type="match status" value="1"/>
</dbReference>
<evidence type="ECO:0000256" key="3">
    <source>
        <dbReference type="ARBA" id="ARBA00023125"/>
    </source>
</evidence>
<dbReference type="SMART" id="SM00717">
    <property type="entry name" value="SANT"/>
    <property type="match status" value="1"/>
</dbReference>
<evidence type="ECO:0000256" key="1">
    <source>
        <dbReference type="ARBA" id="ARBA00004123"/>
    </source>
</evidence>
<dbReference type="PANTHER" id="PTHR44191:SF62">
    <property type="entry name" value="OS04G0341900 PROTEIN"/>
    <property type="match status" value="1"/>
</dbReference>
<dbReference type="CDD" id="cd00167">
    <property type="entry name" value="SANT"/>
    <property type="match status" value="1"/>
</dbReference>
<dbReference type="STRING" id="105231.A0A1Y1HWX0"/>
<dbReference type="SUPFAM" id="SSF46689">
    <property type="entry name" value="Homeodomain-like"/>
    <property type="match status" value="1"/>
</dbReference>
<dbReference type="Proteomes" id="UP000054558">
    <property type="component" value="Unassembled WGS sequence"/>
</dbReference>
<organism evidence="10 11">
    <name type="scientific">Klebsormidium nitens</name>
    <name type="common">Green alga</name>
    <name type="synonym">Ulothrix nitens</name>
    <dbReference type="NCBI Taxonomy" id="105231"/>
    <lineage>
        <taxon>Eukaryota</taxon>
        <taxon>Viridiplantae</taxon>
        <taxon>Streptophyta</taxon>
        <taxon>Klebsormidiophyceae</taxon>
        <taxon>Klebsormidiales</taxon>
        <taxon>Klebsormidiaceae</taxon>
        <taxon>Klebsormidium</taxon>
    </lineage>
</organism>
<name>A0A1Y1HWX0_KLENI</name>
<dbReference type="EMBL" id="DF237086">
    <property type="protein sequence ID" value="GAQ83135.1"/>
    <property type="molecule type" value="Genomic_DNA"/>
</dbReference>
<dbReference type="InterPro" id="IPR017930">
    <property type="entry name" value="Myb_dom"/>
</dbReference>
<proteinExistence type="predicted"/>
<keyword evidence="2" id="KW-0805">Transcription regulation</keyword>
<feature type="region of interest" description="Disordered" evidence="6">
    <location>
        <begin position="166"/>
        <end position="195"/>
    </location>
</feature>
<evidence type="ECO:0000256" key="4">
    <source>
        <dbReference type="ARBA" id="ARBA00023163"/>
    </source>
</evidence>
<reference evidence="10 11" key="1">
    <citation type="journal article" date="2014" name="Nat. Commun.">
        <title>Klebsormidium flaccidum genome reveals primary factors for plant terrestrial adaptation.</title>
        <authorList>
            <person name="Hori K."/>
            <person name="Maruyama F."/>
            <person name="Fujisawa T."/>
            <person name="Togashi T."/>
            <person name="Yamamoto N."/>
            <person name="Seo M."/>
            <person name="Sato S."/>
            <person name="Yamada T."/>
            <person name="Mori H."/>
            <person name="Tajima N."/>
            <person name="Moriyama T."/>
            <person name="Ikeuchi M."/>
            <person name="Watanabe M."/>
            <person name="Wada H."/>
            <person name="Kobayashi K."/>
            <person name="Saito M."/>
            <person name="Masuda T."/>
            <person name="Sasaki-Sekimoto Y."/>
            <person name="Mashiguchi K."/>
            <person name="Awai K."/>
            <person name="Shimojima M."/>
            <person name="Masuda S."/>
            <person name="Iwai M."/>
            <person name="Nobusawa T."/>
            <person name="Narise T."/>
            <person name="Kondo S."/>
            <person name="Saito H."/>
            <person name="Sato R."/>
            <person name="Murakawa M."/>
            <person name="Ihara Y."/>
            <person name="Oshima-Yamada Y."/>
            <person name="Ohtaka K."/>
            <person name="Satoh M."/>
            <person name="Sonobe K."/>
            <person name="Ishii M."/>
            <person name="Ohtani R."/>
            <person name="Kanamori-Sato M."/>
            <person name="Honoki R."/>
            <person name="Miyazaki D."/>
            <person name="Mochizuki H."/>
            <person name="Umetsu J."/>
            <person name="Higashi K."/>
            <person name="Shibata D."/>
            <person name="Kamiya Y."/>
            <person name="Sato N."/>
            <person name="Nakamura Y."/>
            <person name="Tabata S."/>
            <person name="Ida S."/>
            <person name="Kurokawa K."/>
            <person name="Ohta H."/>
        </authorList>
    </citation>
    <scope>NUCLEOTIDE SEQUENCE [LARGE SCALE GENOMIC DNA]</scope>
    <source>
        <strain evidence="10 11">NIES-2285</strain>
    </source>
</reference>
<feature type="compositionally biased region" description="Polar residues" evidence="6">
    <location>
        <begin position="166"/>
        <end position="176"/>
    </location>
</feature>
<feature type="domain" description="SANT" evidence="8">
    <location>
        <begin position="95"/>
        <end position="143"/>
    </location>
</feature>
<feature type="domain" description="HTH myb-type" evidence="9">
    <location>
        <begin position="87"/>
        <end position="143"/>
    </location>
</feature>
<evidence type="ECO:0000256" key="6">
    <source>
        <dbReference type="SAM" id="MobiDB-lite"/>
    </source>
</evidence>
<comment type="subcellular location">
    <subcellularLocation>
        <location evidence="1">Nucleus</location>
    </subcellularLocation>
</comment>
<dbReference type="GO" id="GO:0005634">
    <property type="term" value="C:nucleus"/>
    <property type="evidence" value="ECO:0007669"/>
    <property type="project" value="UniProtKB-SubCell"/>
</dbReference>
<keyword evidence="11" id="KW-1185">Reference proteome</keyword>
<dbReference type="OMA" id="PMPRRQT"/>
<evidence type="ECO:0000313" key="11">
    <source>
        <dbReference type="Proteomes" id="UP000054558"/>
    </source>
</evidence>
<accession>A0A1Y1HWX0</accession>
<feature type="compositionally biased region" description="Pro residues" evidence="6">
    <location>
        <begin position="351"/>
        <end position="360"/>
    </location>
</feature>
<dbReference type="Pfam" id="PF00249">
    <property type="entry name" value="Myb_DNA-binding"/>
    <property type="match status" value="1"/>
</dbReference>
<feature type="compositionally biased region" description="Basic and acidic residues" evidence="6">
    <location>
        <begin position="361"/>
        <end position="371"/>
    </location>
</feature>
<keyword evidence="4" id="KW-0804">Transcription</keyword>
<dbReference type="InterPro" id="IPR001005">
    <property type="entry name" value="SANT/Myb"/>
</dbReference>
<dbReference type="GO" id="GO:0006355">
    <property type="term" value="P:regulation of DNA-templated transcription"/>
    <property type="evidence" value="ECO:0007669"/>
    <property type="project" value="UniProtKB-ARBA"/>
</dbReference>
<dbReference type="Gene3D" id="1.10.10.60">
    <property type="entry name" value="Homeodomain-like"/>
    <property type="match status" value="1"/>
</dbReference>
<evidence type="ECO:0000256" key="2">
    <source>
        <dbReference type="ARBA" id="ARBA00023015"/>
    </source>
</evidence>
<feature type="compositionally biased region" description="Pro residues" evidence="6">
    <location>
        <begin position="183"/>
        <end position="192"/>
    </location>
</feature>
<evidence type="ECO:0000259" key="7">
    <source>
        <dbReference type="PROSITE" id="PS50090"/>
    </source>
</evidence>